<dbReference type="GO" id="GO:0005739">
    <property type="term" value="C:mitochondrion"/>
    <property type="evidence" value="ECO:0007669"/>
    <property type="project" value="TreeGrafter"/>
</dbReference>
<evidence type="ECO:0000256" key="2">
    <source>
        <dbReference type="ARBA" id="ARBA00022857"/>
    </source>
</evidence>
<dbReference type="OrthoDB" id="73846at2759"/>
<feature type="domain" description="Ketopantoate reductase N-terminal" evidence="5">
    <location>
        <begin position="68"/>
        <end position="241"/>
    </location>
</feature>
<dbReference type="Pfam" id="PF08546">
    <property type="entry name" value="ApbA_C"/>
    <property type="match status" value="1"/>
</dbReference>
<dbReference type="InterPro" id="IPR013328">
    <property type="entry name" value="6PGD_dom2"/>
</dbReference>
<dbReference type="GO" id="GO:0050661">
    <property type="term" value="F:NADP binding"/>
    <property type="evidence" value="ECO:0007669"/>
    <property type="project" value="TreeGrafter"/>
</dbReference>
<keyword evidence="8" id="KW-1185">Reference proteome</keyword>
<dbReference type="Gene3D" id="3.40.50.720">
    <property type="entry name" value="NAD(P)-binding Rossmann-like Domain"/>
    <property type="match status" value="1"/>
</dbReference>
<gene>
    <name evidence="7" type="ORF">E4U42_002856</name>
</gene>
<dbReference type="EMBL" id="SRPY01000023">
    <property type="protein sequence ID" value="KAG5930120.1"/>
    <property type="molecule type" value="Genomic_DNA"/>
</dbReference>
<dbReference type="InterPro" id="IPR008927">
    <property type="entry name" value="6-PGluconate_DH-like_C_sf"/>
</dbReference>
<evidence type="ECO:0000259" key="5">
    <source>
        <dbReference type="Pfam" id="PF02558"/>
    </source>
</evidence>
<evidence type="ECO:0000313" key="8">
    <source>
        <dbReference type="Proteomes" id="UP000811619"/>
    </source>
</evidence>
<proteinExistence type="inferred from homology"/>
<evidence type="ECO:0000256" key="3">
    <source>
        <dbReference type="ARBA" id="ARBA00023002"/>
    </source>
</evidence>
<feature type="compositionally biased region" description="Basic and acidic residues" evidence="4">
    <location>
        <begin position="39"/>
        <end position="50"/>
    </location>
</feature>
<dbReference type="AlphaFoldDB" id="A0A8K0NLP2"/>
<dbReference type="PANTHER" id="PTHR43765:SF2">
    <property type="entry name" value="2-DEHYDROPANTOATE 2-REDUCTASE"/>
    <property type="match status" value="1"/>
</dbReference>
<comment type="caution">
    <text evidence="7">The sequence shown here is derived from an EMBL/GenBank/DDBJ whole genome shotgun (WGS) entry which is preliminary data.</text>
</comment>
<protein>
    <recommendedName>
        <fullName evidence="9">2-dehydropantoate 2-reductase</fullName>
    </recommendedName>
</protein>
<dbReference type="SUPFAM" id="SSF48179">
    <property type="entry name" value="6-phosphogluconate dehydrogenase C-terminal domain-like"/>
    <property type="match status" value="1"/>
</dbReference>
<organism evidence="7 8">
    <name type="scientific">Claviceps africana</name>
    <dbReference type="NCBI Taxonomy" id="83212"/>
    <lineage>
        <taxon>Eukaryota</taxon>
        <taxon>Fungi</taxon>
        <taxon>Dikarya</taxon>
        <taxon>Ascomycota</taxon>
        <taxon>Pezizomycotina</taxon>
        <taxon>Sordariomycetes</taxon>
        <taxon>Hypocreomycetidae</taxon>
        <taxon>Hypocreales</taxon>
        <taxon>Clavicipitaceae</taxon>
        <taxon>Claviceps</taxon>
    </lineage>
</organism>
<evidence type="ECO:0008006" key="9">
    <source>
        <dbReference type="Google" id="ProtNLM"/>
    </source>
</evidence>
<dbReference type="InterPro" id="IPR013752">
    <property type="entry name" value="KPA_reductase"/>
</dbReference>
<dbReference type="Proteomes" id="UP000811619">
    <property type="component" value="Unassembled WGS sequence"/>
</dbReference>
<keyword evidence="3" id="KW-0560">Oxidoreductase</keyword>
<evidence type="ECO:0000256" key="1">
    <source>
        <dbReference type="ARBA" id="ARBA00007870"/>
    </source>
</evidence>
<name>A0A8K0NLP2_9HYPO</name>
<feature type="region of interest" description="Disordered" evidence="4">
    <location>
        <begin position="34"/>
        <end position="57"/>
    </location>
</feature>
<accession>A0A8K0NLP2</accession>
<reference evidence="7" key="1">
    <citation type="journal article" date="2020" name="bioRxiv">
        <title>Whole genome comparisons of ergot fungi reveals the divergence and evolution of species within the genus Claviceps are the result of varying mechanisms driving genome evolution and host range expansion.</title>
        <authorList>
            <person name="Wyka S.A."/>
            <person name="Mondo S.J."/>
            <person name="Liu M."/>
            <person name="Dettman J."/>
            <person name="Nalam V."/>
            <person name="Broders K.D."/>
        </authorList>
    </citation>
    <scope>NUCLEOTIDE SEQUENCE</scope>
    <source>
        <strain evidence="7">CCC 489</strain>
    </source>
</reference>
<comment type="similarity">
    <text evidence="1">Belongs to the ketopantoate reductase family.</text>
</comment>
<dbReference type="PANTHER" id="PTHR43765">
    <property type="entry name" value="2-DEHYDROPANTOATE 2-REDUCTASE-RELATED"/>
    <property type="match status" value="1"/>
</dbReference>
<dbReference type="Pfam" id="PF02558">
    <property type="entry name" value="ApbA"/>
    <property type="match status" value="1"/>
</dbReference>
<dbReference type="GO" id="GO:0008677">
    <property type="term" value="F:2-dehydropantoate 2-reductase activity"/>
    <property type="evidence" value="ECO:0007669"/>
    <property type="project" value="TreeGrafter"/>
</dbReference>
<evidence type="ECO:0000313" key="7">
    <source>
        <dbReference type="EMBL" id="KAG5930120.1"/>
    </source>
</evidence>
<dbReference type="InterPro" id="IPR050838">
    <property type="entry name" value="Ketopantoate_reductase"/>
</dbReference>
<dbReference type="InterPro" id="IPR013332">
    <property type="entry name" value="KPR_N"/>
</dbReference>
<evidence type="ECO:0000259" key="6">
    <source>
        <dbReference type="Pfam" id="PF08546"/>
    </source>
</evidence>
<dbReference type="Gene3D" id="1.10.1040.10">
    <property type="entry name" value="N-(1-d-carboxylethyl)-l-norvaline Dehydrogenase, domain 2"/>
    <property type="match status" value="1"/>
</dbReference>
<sequence>MPSRQHPTWLKPILADTRPPPRLFAWTPANLRTFPTKRGKTDNGSEEPSRDCAGNLGGTKSNLVHERIFILGVGNIGRLYASLLAKHPNPVHITLVVHRQELLSQWVASEGICLTHRGSGRTTKNKDFNIEWWTETRPPYGPVREVADGGKLHNLFISTKSSVAMMEADRLRRYLDKSTSVVLAQNGMSKLWPPHGSLYAASRYQAGNTPNFSACVVNHGVLSTGPFHSIHAAPSNAFIGPVLWNRSSLLHAQQERQQSVLSRVDFFTDYITTAPLLDTKLVSSGQIWLLQLEKLVMNAVINPLTALLRCKNGDLFTSYDAKDPLVRLLDRVLGETSAVLQALINHHTSTDMLIAYAQQALQSGANQRCHAQEESTKSSLIKIRGELTESFSPPSLKSKLYTLGEKVSENRSSMLQDVEAGKPTEIRDINGWIVDMAAFLDPSLDVTVHRGLIELVEKSSILDKEELAKRLLA</sequence>
<evidence type="ECO:0000256" key="4">
    <source>
        <dbReference type="SAM" id="MobiDB-lite"/>
    </source>
</evidence>
<keyword evidence="2" id="KW-0521">NADP</keyword>
<feature type="domain" description="Ketopantoate reductase C-terminal" evidence="6">
    <location>
        <begin position="287"/>
        <end position="456"/>
    </location>
</feature>